<sequence>MFSIHPWEYSVRAARRVTRIETVNKGTGEVNDFTVHSSVSAAHALWFRGGGFTTMGYAAHNALADADLSVSAYKLFHKMCALQNRKDHGLVLVESQVKFAEQVGMSQASVSRGLKQLAAHGFIYREGRNWRIRPDFVFNGNGAAQGQAMQNIPEGAPDPYAGTRTDLTVIEGGNEGGADDQA</sequence>
<dbReference type="InterPro" id="IPR036388">
    <property type="entry name" value="WH-like_DNA-bd_sf"/>
</dbReference>
<accession>A0ABP7R4Y8</accession>
<comment type="caution">
    <text evidence="2">The sequence shown here is derived from an EMBL/GenBank/DDBJ whole genome shotgun (WGS) entry which is preliminary data.</text>
</comment>
<dbReference type="Gene3D" id="1.10.10.10">
    <property type="entry name" value="Winged helix-like DNA-binding domain superfamily/Winged helix DNA-binding domain"/>
    <property type="match status" value="1"/>
</dbReference>
<gene>
    <name evidence="2" type="ORF">GCM10022384_45060</name>
</gene>
<evidence type="ECO:0000313" key="3">
    <source>
        <dbReference type="Proteomes" id="UP001500034"/>
    </source>
</evidence>
<dbReference type="SUPFAM" id="SSF46785">
    <property type="entry name" value="Winged helix' DNA-binding domain"/>
    <property type="match status" value="1"/>
</dbReference>
<proteinExistence type="predicted"/>
<feature type="domain" description="Plasmid replication protein RepL" evidence="1">
    <location>
        <begin position="86"/>
        <end position="146"/>
    </location>
</feature>
<organism evidence="2 3">
    <name type="scientific">Streptomyces marokkonensis</name>
    <dbReference type="NCBI Taxonomy" id="324855"/>
    <lineage>
        <taxon>Bacteria</taxon>
        <taxon>Bacillati</taxon>
        <taxon>Actinomycetota</taxon>
        <taxon>Actinomycetes</taxon>
        <taxon>Kitasatosporales</taxon>
        <taxon>Streptomycetaceae</taxon>
        <taxon>Streptomyces</taxon>
    </lineage>
</organism>
<dbReference type="Proteomes" id="UP001500034">
    <property type="component" value="Unassembled WGS sequence"/>
</dbReference>
<evidence type="ECO:0000259" key="1">
    <source>
        <dbReference type="Pfam" id="PF05732"/>
    </source>
</evidence>
<dbReference type="InterPro" id="IPR036390">
    <property type="entry name" value="WH_DNA-bd_sf"/>
</dbReference>
<dbReference type="Pfam" id="PF05732">
    <property type="entry name" value="RepL"/>
    <property type="match status" value="1"/>
</dbReference>
<name>A0ABP7R4Y8_9ACTN</name>
<reference evidence="3" key="1">
    <citation type="journal article" date="2019" name="Int. J. Syst. Evol. Microbiol.">
        <title>The Global Catalogue of Microorganisms (GCM) 10K type strain sequencing project: providing services to taxonomists for standard genome sequencing and annotation.</title>
        <authorList>
            <consortium name="The Broad Institute Genomics Platform"/>
            <consortium name="The Broad Institute Genome Sequencing Center for Infectious Disease"/>
            <person name="Wu L."/>
            <person name="Ma J."/>
        </authorList>
    </citation>
    <scope>NUCLEOTIDE SEQUENCE [LARGE SCALE GENOMIC DNA]</scope>
    <source>
        <strain evidence="3">JCM 17027</strain>
    </source>
</reference>
<keyword evidence="3" id="KW-1185">Reference proteome</keyword>
<evidence type="ECO:0000313" key="2">
    <source>
        <dbReference type="EMBL" id="GAA3992298.1"/>
    </source>
</evidence>
<dbReference type="EMBL" id="BAABCQ010000095">
    <property type="protein sequence ID" value="GAA3992298.1"/>
    <property type="molecule type" value="Genomic_DNA"/>
</dbReference>
<dbReference type="InterPro" id="IPR008813">
    <property type="entry name" value="Plasmid_replication_RepL"/>
</dbReference>
<protein>
    <recommendedName>
        <fullName evidence="1">Plasmid replication protein RepL domain-containing protein</fullName>
    </recommendedName>
</protein>